<dbReference type="InterPro" id="IPR009056">
    <property type="entry name" value="Cyt_c-like_dom"/>
</dbReference>
<dbReference type="Proteomes" id="UP000182491">
    <property type="component" value="Unassembled WGS sequence"/>
</dbReference>
<dbReference type="GO" id="GO:0009055">
    <property type="term" value="F:electron transfer activity"/>
    <property type="evidence" value="ECO:0007669"/>
    <property type="project" value="InterPro"/>
</dbReference>
<evidence type="ECO:0000256" key="4">
    <source>
        <dbReference type="PROSITE-ProRule" id="PRU00433"/>
    </source>
</evidence>
<evidence type="ECO:0000256" key="3">
    <source>
        <dbReference type="ARBA" id="ARBA00023004"/>
    </source>
</evidence>
<evidence type="ECO:0000313" key="7">
    <source>
        <dbReference type="EMBL" id="SFU98358.1"/>
    </source>
</evidence>
<keyword evidence="2 4" id="KW-0479">Metal-binding</keyword>
<name>A0A1I7KLR0_9BACT</name>
<keyword evidence="3 4" id="KW-0408">Iron</keyword>
<organism evidence="7 8">
    <name type="scientific">Pontibacter akesuensis</name>
    <dbReference type="NCBI Taxonomy" id="388950"/>
    <lineage>
        <taxon>Bacteria</taxon>
        <taxon>Pseudomonadati</taxon>
        <taxon>Bacteroidota</taxon>
        <taxon>Cytophagia</taxon>
        <taxon>Cytophagales</taxon>
        <taxon>Hymenobacteraceae</taxon>
        <taxon>Pontibacter</taxon>
    </lineage>
</organism>
<gene>
    <name evidence="7" type="ORF">SAMN04487941_3856</name>
</gene>
<dbReference type="SUPFAM" id="SSF46626">
    <property type="entry name" value="Cytochrome c"/>
    <property type="match status" value="1"/>
</dbReference>
<keyword evidence="1 4" id="KW-0349">Heme</keyword>
<dbReference type="GO" id="GO:0046872">
    <property type="term" value="F:metal ion binding"/>
    <property type="evidence" value="ECO:0007669"/>
    <property type="project" value="UniProtKB-KW"/>
</dbReference>
<dbReference type="AlphaFoldDB" id="A0A1I7KLR0"/>
<keyword evidence="8" id="KW-1185">Reference proteome</keyword>
<dbReference type="RefSeq" id="WP_068838712.1">
    <property type="nucleotide sequence ID" value="NZ_CP014766.1"/>
</dbReference>
<accession>A0A1I7KLR0</accession>
<dbReference type="PROSITE" id="PS51257">
    <property type="entry name" value="PROKAR_LIPOPROTEIN"/>
    <property type="match status" value="1"/>
</dbReference>
<keyword evidence="5" id="KW-0812">Transmembrane</keyword>
<evidence type="ECO:0000313" key="8">
    <source>
        <dbReference type="Proteomes" id="UP000182491"/>
    </source>
</evidence>
<keyword evidence="5" id="KW-0472">Membrane</keyword>
<dbReference type="Gene3D" id="1.10.760.10">
    <property type="entry name" value="Cytochrome c-like domain"/>
    <property type="match status" value="1"/>
</dbReference>
<reference evidence="8" key="1">
    <citation type="submission" date="2016-10" db="EMBL/GenBank/DDBJ databases">
        <authorList>
            <person name="Varghese N."/>
        </authorList>
    </citation>
    <scope>NUCLEOTIDE SEQUENCE [LARGE SCALE GENOMIC DNA]</scope>
    <source>
        <strain evidence="8">DSM 18820</strain>
    </source>
</reference>
<feature type="transmembrane region" description="Helical" evidence="5">
    <location>
        <begin position="7"/>
        <end position="29"/>
    </location>
</feature>
<evidence type="ECO:0000256" key="2">
    <source>
        <dbReference type="ARBA" id="ARBA00022723"/>
    </source>
</evidence>
<dbReference type="InterPro" id="IPR036909">
    <property type="entry name" value="Cyt_c-like_dom_sf"/>
</dbReference>
<dbReference type="PROSITE" id="PS51007">
    <property type="entry name" value="CYTC"/>
    <property type="match status" value="1"/>
</dbReference>
<dbReference type="STRING" id="388950.GCA_001611675_02766"/>
<feature type="domain" description="Cytochrome c" evidence="6">
    <location>
        <begin position="66"/>
        <end position="157"/>
    </location>
</feature>
<dbReference type="Pfam" id="PF00034">
    <property type="entry name" value="Cytochrom_C"/>
    <property type="match status" value="1"/>
</dbReference>
<dbReference type="OrthoDB" id="2827525at2"/>
<dbReference type="GO" id="GO:0020037">
    <property type="term" value="F:heme binding"/>
    <property type="evidence" value="ECO:0007669"/>
    <property type="project" value="InterPro"/>
</dbReference>
<keyword evidence="5" id="KW-1133">Transmembrane helix</keyword>
<sequence>MRKAVSTVYFLLIACCTATVAALVLGFYLKLEPANAALEEEELLYCGTTGYMESYLAADIDPVLLLEVEGGKRLFDTNCSPCHDMTSVVVGPPLAGIIERRDSAWVYSFIKNSQKMVEAGDSTAVQLYNEFSKMQMPAFDFTDEQIDSIVSYISLYPNRP</sequence>
<evidence type="ECO:0000256" key="5">
    <source>
        <dbReference type="SAM" id="Phobius"/>
    </source>
</evidence>
<evidence type="ECO:0000256" key="1">
    <source>
        <dbReference type="ARBA" id="ARBA00022617"/>
    </source>
</evidence>
<dbReference type="EMBL" id="FPCA01000006">
    <property type="protein sequence ID" value="SFU98358.1"/>
    <property type="molecule type" value="Genomic_DNA"/>
</dbReference>
<evidence type="ECO:0000259" key="6">
    <source>
        <dbReference type="PROSITE" id="PS51007"/>
    </source>
</evidence>
<protein>
    <submittedName>
        <fullName evidence="7">Cytochrome c</fullName>
    </submittedName>
</protein>
<proteinExistence type="predicted"/>